<evidence type="ECO:0000256" key="3">
    <source>
        <dbReference type="ARBA" id="ARBA00022989"/>
    </source>
</evidence>
<protein>
    <submittedName>
        <fullName evidence="7">Uncharacterized protein</fullName>
    </submittedName>
</protein>
<dbReference type="InterPro" id="IPR039020">
    <property type="entry name" value="PaxB-like"/>
</dbReference>
<evidence type="ECO:0000313" key="7">
    <source>
        <dbReference type="EMBL" id="MFC5289590.1"/>
    </source>
</evidence>
<keyword evidence="4 6" id="KW-0472">Membrane</keyword>
<comment type="caution">
    <text evidence="7">The sequence shown here is derived from an EMBL/GenBank/DDBJ whole genome shotgun (WGS) entry which is preliminary data.</text>
</comment>
<dbReference type="PANTHER" id="PTHR42038:SF2">
    <property type="entry name" value="TERPENE CYCLASE AUSL"/>
    <property type="match status" value="1"/>
</dbReference>
<keyword evidence="3 6" id="KW-1133">Transmembrane helix</keyword>
<evidence type="ECO:0000256" key="4">
    <source>
        <dbReference type="ARBA" id="ARBA00023136"/>
    </source>
</evidence>
<evidence type="ECO:0000256" key="2">
    <source>
        <dbReference type="ARBA" id="ARBA00022692"/>
    </source>
</evidence>
<evidence type="ECO:0000256" key="5">
    <source>
        <dbReference type="SAM" id="MobiDB-lite"/>
    </source>
</evidence>
<feature type="transmembrane region" description="Helical" evidence="6">
    <location>
        <begin position="199"/>
        <end position="221"/>
    </location>
</feature>
<gene>
    <name evidence="7" type="ORF">ACFPM7_21255</name>
</gene>
<dbReference type="EMBL" id="JBHSKF010000011">
    <property type="protein sequence ID" value="MFC5289590.1"/>
    <property type="molecule type" value="Genomic_DNA"/>
</dbReference>
<dbReference type="Pfam" id="PF25129">
    <property type="entry name" value="Pyr4-TMTC"/>
    <property type="match status" value="1"/>
</dbReference>
<dbReference type="RefSeq" id="WP_378249434.1">
    <property type="nucleotide sequence ID" value="NZ_JBHSKF010000011.1"/>
</dbReference>
<reference evidence="8" key="1">
    <citation type="journal article" date="2019" name="Int. J. Syst. Evol. Microbiol.">
        <title>The Global Catalogue of Microorganisms (GCM) 10K type strain sequencing project: providing services to taxonomists for standard genome sequencing and annotation.</title>
        <authorList>
            <consortium name="The Broad Institute Genomics Platform"/>
            <consortium name="The Broad Institute Genome Sequencing Center for Infectious Disease"/>
            <person name="Wu L."/>
            <person name="Ma J."/>
        </authorList>
    </citation>
    <scope>NUCLEOTIDE SEQUENCE [LARGE SCALE GENOMIC DNA]</scope>
    <source>
        <strain evidence="8">CCUG 59778</strain>
    </source>
</reference>
<feature type="region of interest" description="Disordered" evidence="5">
    <location>
        <begin position="231"/>
        <end position="250"/>
    </location>
</feature>
<sequence>MNFSEPGPRELYDGPIVLFDIPAPTAFTILAGIGTLFWIGAYLLVIRKGFQDRTFGMPIVALCANISCEAIFSFVYPAEGLLRLSNYAWLAIDLAILTQILRFAPVEFPDRKRYAVWAQVALGIVIAGWCQIAFIEEFGDYGGAYTIYGVNLVMSAAFVAMVQHRRSSRGQSMAIAIAKMTGTALFSLTLFLFSRDDFARGGLLTFLYVACFVLDLMYCVILRRRITTEREHPAEPDAAPRPAATASATS</sequence>
<dbReference type="PANTHER" id="PTHR42038">
    <property type="match status" value="1"/>
</dbReference>
<keyword evidence="8" id="KW-1185">Reference proteome</keyword>
<accession>A0ABW0EU46</accession>
<feature type="transmembrane region" description="Helical" evidence="6">
    <location>
        <begin position="57"/>
        <end position="75"/>
    </location>
</feature>
<name>A0ABW0EU46_9PSEU</name>
<feature type="transmembrane region" description="Helical" evidence="6">
    <location>
        <begin position="141"/>
        <end position="162"/>
    </location>
</feature>
<evidence type="ECO:0000313" key="8">
    <source>
        <dbReference type="Proteomes" id="UP001596157"/>
    </source>
</evidence>
<evidence type="ECO:0000256" key="1">
    <source>
        <dbReference type="ARBA" id="ARBA00004141"/>
    </source>
</evidence>
<proteinExistence type="predicted"/>
<feature type="transmembrane region" description="Helical" evidence="6">
    <location>
        <begin position="116"/>
        <end position="135"/>
    </location>
</feature>
<dbReference type="Proteomes" id="UP001596157">
    <property type="component" value="Unassembled WGS sequence"/>
</dbReference>
<feature type="transmembrane region" description="Helical" evidence="6">
    <location>
        <begin position="25"/>
        <end position="45"/>
    </location>
</feature>
<feature type="transmembrane region" description="Helical" evidence="6">
    <location>
        <begin position="174"/>
        <end position="193"/>
    </location>
</feature>
<evidence type="ECO:0000256" key="6">
    <source>
        <dbReference type="SAM" id="Phobius"/>
    </source>
</evidence>
<organism evidence="7 8">
    <name type="scientific">Actinokineospora guangxiensis</name>
    <dbReference type="NCBI Taxonomy" id="1490288"/>
    <lineage>
        <taxon>Bacteria</taxon>
        <taxon>Bacillati</taxon>
        <taxon>Actinomycetota</taxon>
        <taxon>Actinomycetes</taxon>
        <taxon>Pseudonocardiales</taxon>
        <taxon>Pseudonocardiaceae</taxon>
        <taxon>Actinokineospora</taxon>
    </lineage>
</organism>
<comment type="subcellular location">
    <subcellularLocation>
        <location evidence="1">Membrane</location>
        <topology evidence="1">Multi-pass membrane protein</topology>
    </subcellularLocation>
</comment>
<feature type="compositionally biased region" description="Low complexity" evidence="5">
    <location>
        <begin position="236"/>
        <end position="250"/>
    </location>
</feature>
<keyword evidence="2 6" id="KW-0812">Transmembrane</keyword>
<feature type="transmembrane region" description="Helical" evidence="6">
    <location>
        <begin position="87"/>
        <end position="104"/>
    </location>
</feature>